<dbReference type="PANTHER" id="PTHR43283:SF11">
    <property type="entry name" value="BETA-LACTAMASE-RELATED DOMAIN-CONTAINING PROTEIN"/>
    <property type="match status" value="1"/>
</dbReference>
<keyword evidence="5" id="KW-1185">Reference proteome</keyword>
<feature type="signal peptide" evidence="2">
    <location>
        <begin position="1"/>
        <end position="19"/>
    </location>
</feature>
<dbReference type="InterPro" id="IPR050789">
    <property type="entry name" value="Diverse_Enzym_Activities"/>
</dbReference>
<dbReference type="KEGG" id="llu:AKJ09_10822"/>
<dbReference type="RefSeq" id="WP_146654813.1">
    <property type="nucleotide sequence ID" value="NZ_CP012333.1"/>
</dbReference>
<sequence length="393" mass="41232">MNRLWLVAFAALAPLVLGACRAKSDSSARHDAATIPSATSRANTNARLAAMRSSARVPGAAYALVCHDGVLEAGGDGVRDTSVDAASNTVTADTLFEVASIAKPIVATCVMQLAEAKRLDLDADASIYLPFRLRSPHAPNVVITLRMLLAHVASIVDPEGPLAHEPRTTPLARHLEEVFLGGKHHPRTEAFSAAAPGTAMRYSNVGVSLAALAVERASGEPFSHYAEAHVFVPLRMKHATYEAPPSDAAVPHRGTTPLPRPSHALYPIVDLHASADDLGRFAQAILRGGELDGARILSATSVEEMLRPPFPAVAPDQALGWQLRTFGERATAGHEGEDQGASTAMFLDRTAGAAAIVLTNGDAFTSGEASRSTALGSFLTNLLRTPACPAATR</sequence>
<dbReference type="SUPFAM" id="SSF56601">
    <property type="entry name" value="beta-lactamase/transpeptidase-like"/>
    <property type="match status" value="1"/>
</dbReference>
<reference evidence="4 5" key="1">
    <citation type="submission" date="2015-08" db="EMBL/GenBank/DDBJ databases">
        <authorList>
            <person name="Babu N.S."/>
            <person name="Beckwith C.J."/>
            <person name="Beseler K.G."/>
            <person name="Brison A."/>
            <person name="Carone J.V."/>
            <person name="Caskin T.P."/>
            <person name="Diamond M."/>
            <person name="Durham M.E."/>
            <person name="Foxe J.M."/>
            <person name="Go M."/>
            <person name="Henderson B.A."/>
            <person name="Jones I.B."/>
            <person name="McGettigan J.A."/>
            <person name="Micheletti S.J."/>
            <person name="Nasrallah M.E."/>
            <person name="Ortiz D."/>
            <person name="Piller C.R."/>
            <person name="Privatt S.R."/>
            <person name="Schneider S.L."/>
            <person name="Sharp S."/>
            <person name="Smith T.C."/>
            <person name="Stanton J.D."/>
            <person name="Ullery H.E."/>
            <person name="Wilson R.J."/>
            <person name="Serrano M.G."/>
            <person name="Buck G."/>
            <person name="Lee V."/>
            <person name="Wang Y."/>
            <person name="Carvalho R."/>
            <person name="Voegtly L."/>
            <person name="Shi R."/>
            <person name="Duckworth R."/>
            <person name="Johnson A."/>
            <person name="Loviza R."/>
            <person name="Walstead R."/>
            <person name="Shah Z."/>
            <person name="Kiflezghi M."/>
            <person name="Wade K."/>
            <person name="Ball S.L."/>
            <person name="Bradley K.W."/>
            <person name="Asai D.J."/>
            <person name="Bowman C.A."/>
            <person name="Russell D.A."/>
            <person name="Pope W.H."/>
            <person name="Jacobs-Sera D."/>
            <person name="Hendrix R.W."/>
            <person name="Hatfull G.F."/>
        </authorList>
    </citation>
    <scope>NUCLEOTIDE SEQUENCE [LARGE SCALE GENOMIC DNA]</scope>
    <source>
        <strain evidence="4 5">DSM 27648</strain>
    </source>
</reference>
<keyword evidence="1" id="KW-0378">Hydrolase</keyword>
<evidence type="ECO:0000313" key="4">
    <source>
        <dbReference type="EMBL" id="AKV04159.1"/>
    </source>
</evidence>
<dbReference type="Pfam" id="PF00144">
    <property type="entry name" value="Beta-lactamase"/>
    <property type="match status" value="1"/>
</dbReference>
<keyword evidence="2" id="KW-0732">Signal</keyword>
<name>A0A0K1QEH3_9BACT</name>
<evidence type="ECO:0000313" key="5">
    <source>
        <dbReference type="Proteomes" id="UP000064967"/>
    </source>
</evidence>
<evidence type="ECO:0000256" key="1">
    <source>
        <dbReference type="ARBA" id="ARBA00022801"/>
    </source>
</evidence>
<dbReference type="GO" id="GO:0016787">
    <property type="term" value="F:hydrolase activity"/>
    <property type="evidence" value="ECO:0007669"/>
    <property type="project" value="UniProtKB-KW"/>
</dbReference>
<dbReference type="Gene3D" id="3.40.710.10">
    <property type="entry name" value="DD-peptidase/beta-lactamase superfamily"/>
    <property type="match status" value="1"/>
</dbReference>
<feature type="domain" description="Beta-lactamase-related" evidence="3">
    <location>
        <begin position="49"/>
        <end position="371"/>
    </location>
</feature>
<dbReference type="InterPro" id="IPR001466">
    <property type="entry name" value="Beta-lactam-related"/>
</dbReference>
<dbReference type="STRING" id="1391654.AKJ09_10822"/>
<dbReference type="InterPro" id="IPR012338">
    <property type="entry name" value="Beta-lactam/transpept-like"/>
</dbReference>
<evidence type="ECO:0000259" key="3">
    <source>
        <dbReference type="Pfam" id="PF00144"/>
    </source>
</evidence>
<dbReference type="PROSITE" id="PS51257">
    <property type="entry name" value="PROKAR_LIPOPROTEIN"/>
    <property type="match status" value="1"/>
</dbReference>
<dbReference type="AlphaFoldDB" id="A0A0K1QEH3"/>
<evidence type="ECO:0000256" key="2">
    <source>
        <dbReference type="SAM" id="SignalP"/>
    </source>
</evidence>
<organism evidence="4 5">
    <name type="scientific">Labilithrix luteola</name>
    <dbReference type="NCBI Taxonomy" id="1391654"/>
    <lineage>
        <taxon>Bacteria</taxon>
        <taxon>Pseudomonadati</taxon>
        <taxon>Myxococcota</taxon>
        <taxon>Polyangia</taxon>
        <taxon>Polyangiales</taxon>
        <taxon>Labilitrichaceae</taxon>
        <taxon>Labilithrix</taxon>
    </lineage>
</organism>
<proteinExistence type="predicted"/>
<dbReference type="PANTHER" id="PTHR43283">
    <property type="entry name" value="BETA-LACTAMASE-RELATED"/>
    <property type="match status" value="1"/>
</dbReference>
<dbReference type="OrthoDB" id="5524666at2"/>
<gene>
    <name evidence="4" type="ORF">AKJ09_10822</name>
</gene>
<dbReference type="Proteomes" id="UP000064967">
    <property type="component" value="Chromosome"/>
</dbReference>
<dbReference type="EMBL" id="CP012333">
    <property type="protein sequence ID" value="AKV04159.1"/>
    <property type="molecule type" value="Genomic_DNA"/>
</dbReference>
<feature type="chain" id="PRO_5005467473" evidence="2">
    <location>
        <begin position="20"/>
        <end position="393"/>
    </location>
</feature>
<accession>A0A0K1QEH3</accession>
<protein>
    <submittedName>
        <fullName evidence="4">Beta-lactamase</fullName>
    </submittedName>
</protein>